<dbReference type="PANTHER" id="PTHR42960:SF1">
    <property type="entry name" value="YCF46 PROTEIN"/>
    <property type="match status" value="1"/>
</dbReference>
<evidence type="ECO:0000256" key="4">
    <source>
        <dbReference type="ARBA" id="ARBA00022741"/>
    </source>
</evidence>
<dbReference type="AlphaFoldDB" id="A0A3B1C1G0"/>
<dbReference type="GO" id="GO:0005524">
    <property type="term" value="F:ATP binding"/>
    <property type="evidence" value="ECO:0007669"/>
    <property type="project" value="UniProtKB-KW"/>
</dbReference>
<evidence type="ECO:0000313" key="6">
    <source>
        <dbReference type="EMBL" id="VAX10737.1"/>
    </source>
</evidence>
<name>A0A3B1C1G0_9ZZZZ</name>
<protein>
    <submittedName>
        <fullName evidence="6">Uncharacterized protein</fullName>
    </submittedName>
</protein>
<reference evidence="6" key="1">
    <citation type="submission" date="2018-06" db="EMBL/GenBank/DDBJ databases">
        <authorList>
            <person name="Zhirakovskaya E."/>
        </authorList>
    </citation>
    <scope>NUCLEOTIDE SEQUENCE</scope>
</reference>
<dbReference type="PANTHER" id="PTHR42960">
    <property type="entry name" value="YCF46 PROTEIN"/>
    <property type="match status" value="1"/>
</dbReference>
<keyword evidence="4" id="KW-0547">Nucleotide-binding</keyword>
<dbReference type="GO" id="GO:0009536">
    <property type="term" value="C:plastid"/>
    <property type="evidence" value="ECO:0007669"/>
    <property type="project" value="UniProtKB-SubCell"/>
</dbReference>
<keyword evidence="2" id="KW-0150">Chloroplast</keyword>
<keyword evidence="3" id="KW-0934">Plastid</keyword>
<accession>A0A3B1C1G0</accession>
<keyword evidence="5" id="KW-0067">ATP-binding</keyword>
<proteinExistence type="predicted"/>
<sequence length="142" mass="16558">MDYLGQLEKILESKYRLVTMETYDSDRVVDLLTQLSRFSNKAFYMSQPNAGMHRLGASHIVIPRTQTAKDQLDHIENTRHFGIYILRDFNYALDDKKIVTQLKEIATSPEAKVVIFLSEFVDLPKELKPYTMRSKHQLKHAI</sequence>
<evidence type="ECO:0000256" key="3">
    <source>
        <dbReference type="ARBA" id="ARBA00022640"/>
    </source>
</evidence>
<organism evidence="6">
    <name type="scientific">hydrothermal vent metagenome</name>
    <dbReference type="NCBI Taxonomy" id="652676"/>
    <lineage>
        <taxon>unclassified sequences</taxon>
        <taxon>metagenomes</taxon>
        <taxon>ecological metagenomes</taxon>
    </lineage>
</organism>
<comment type="subcellular location">
    <subcellularLocation>
        <location evidence="1">Plastid</location>
    </subcellularLocation>
</comment>
<evidence type="ECO:0000256" key="5">
    <source>
        <dbReference type="ARBA" id="ARBA00022840"/>
    </source>
</evidence>
<dbReference type="InterPro" id="IPR052381">
    <property type="entry name" value="AAA_domain_protein"/>
</dbReference>
<gene>
    <name evidence="6" type="ORF">MNBD_GAMMA25-2413</name>
</gene>
<dbReference type="EMBL" id="UOFY01000054">
    <property type="protein sequence ID" value="VAX10737.1"/>
    <property type="molecule type" value="Genomic_DNA"/>
</dbReference>
<evidence type="ECO:0000256" key="1">
    <source>
        <dbReference type="ARBA" id="ARBA00004474"/>
    </source>
</evidence>
<evidence type="ECO:0000256" key="2">
    <source>
        <dbReference type="ARBA" id="ARBA00022528"/>
    </source>
</evidence>